<dbReference type="RefSeq" id="WP_117622820.1">
    <property type="nucleotide sequence ID" value="NZ_QSON01000019.1"/>
</dbReference>
<evidence type="ECO:0000313" key="5">
    <source>
        <dbReference type="Proteomes" id="UP000263014"/>
    </source>
</evidence>
<dbReference type="GO" id="GO:0046872">
    <property type="term" value="F:metal ion binding"/>
    <property type="evidence" value="ECO:0007669"/>
    <property type="project" value="UniProtKB-KW"/>
</dbReference>
<dbReference type="Pfam" id="PF00884">
    <property type="entry name" value="Sulfatase"/>
    <property type="match status" value="1"/>
</dbReference>
<dbReference type="InterPro" id="IPR017850">
    <property type="entry name" value="Alkaline_phosphatase_core_sf"/>
</dbReference>
<dbReference type="InterPro" id="IPR000917">
    <property type="entry name" value="Sulfatase_N"/>
</dbReference>
<dbReference type="Gene3D" id="3.40.720.10">
    <property type="entry name" value="Alkaline Phosphatase, subunit A"/>
    <property type="match status" value="1"/>
</dbReference>
<keyword evidence="2" id="KW-0378">Hydrolase</keyword>
<organism evidence="4 5">
    <name type="scientific">Hungatella hathewayi</name>
    <dbReference type="NCBI Taxonomy" id="154046"/>
    <lineage>
        <taxon>Bacteria</taxon>
        <taxon>Bacillati</taxon>
        <taxon>Bacillota</taxon>
        <taxon>Clostridia</taxon>
        <taxon>Lachnospirales</taxon>
        <taxon>Lachnospiraceae</taxon>
        <taxon>Hungatella</taxon>
    </lineage>
</organism>
<name>A0A374NZ70_9FIRM</name>
<gene>
    <name evidence="4" type="ORF">DXD79_27555</name>
</gene>
<dbReference type="AlphaFoldDB" id="A0A374NZ70"/>
<evidence type="ECO:0000256" key="2">
    <source>
        <dbReference type="ARBA" id="ARBA00022801"/>
    </source>
</evidence>
<feature type="domain" description="Sulfatase N-terminal" evidence="3">
    <location>
        <begin position="5"/>
        <end position="355"/>
    </location>
</feature>
<comment type="caution">
    <text evidence="4">The sequence shown here is derived from an EMBL/GenBank/DDBJ whole genome shotgun (WGS) entry which is preliminary data.</text>
</comment>
<evidence type="ECO:0000256" key="1">
    <source>
        <dbReference type="ARBA" id="ARBA00022723"/>
    </source>
</evidence>
<evidence type="ECO:0000313" key="4">
    <source>
        <dbReference type="EMBL" id="RGI97565.1"/>
    </source>
</evidence>
<dbReference type="GO" id="GO:0008484">
    <property type="term" value="F:sulfuric ester hydrolase activity"/>
    <property type="evidence" value="ECO:0007669"/>
    <property type="project" value="TreeGrafter"/>
</dbReference>
<dbReference type="GO" id="GO:0005737">
    <property type="term" value="C:cytoplasm"/>
    <property type="evidence" value="ECO:0007669"/>
    <property type="project" value="TreeGrafter"/>
</dbReference>
<accession>A0A374NZ70</accession>
<dbReference type="EMBL" id="QSON01000019">
    <property type="protein sequence ID" value="RGI97565.1"/>
    <property type="molecule type" value="Genomic_DNA"/>
</dbReference>
<dbReference type="Proteomes" id="UP000263014">
    <property type="component" value="Unassembled WGS sequence"/>
</dbReference>
<dbReference type="PANTHER" id="PTHR45953">
    <property type="entry name" value="IDURONATE 2-SULFATASE"/>
    <property type="match status" value="1"/>
</dbReference>
<dbReference type="SUPFAM" id="SSF53649">
    <property type="entry name" value="Alkaline phosphatase-like"/>
    <property type="match status" value="1"/>
</dbReference>
<evidence type="ECO:0000259" key="3">
    <source>
        <dbReference type="Pfam" id="PF00884"/>
    </source>
</evidence>
<dbReference type="PANTHER" id="PTHR45953:SF1">
    <property type="entry name" value="IDURONATE 2-SULFATASE"/>
    <property type="match status" value="1"/>
</dbReference>
<sequence length="461" mass="52408">MVSKPNILLFMTDHQRADVIGMRQCGREVTPNLNRLARMGFQFDRAYDTCPLCVPARTALATGLYPTKNAVVYNDWKGITAGEYEPVHAALKKAGYRVGHAGVDHIRIQPPMRQQGLDFFVNQEDYEEWAAGRGLKTARNQDELIEVLEEIDGKYVNKRYSGHKVSLWDKPAEQFKDFYFLEKSLEFLRGTGEEPFALFTYLWAPHPPFRIPEPYAGMYKPEDIILPDNIGIPAEQEPALRRKGVPAQLARGITGDQWRRVWAAHLGLTTMADEIFGRVIKELESMGKLDNTCIIFTSDHGDHLGQHSMYQKMEMYEEAVRVPLIVKMPGRKPGRSDGVVTHLDIKPTICEAAGIENGGGDGVSLLPVIEGAGPDRQRIVYSQYSGNPGYGTVRRAAISERYKYVFDSSYEKELYDLEADPHEMKNVAGDEAYQDILKNMHQACRRFHEEHGDYFKWEQET</sequence>
<proteinExistence type="predicted"/>
<reference evidence="4 5" key="1">
    <citation type="submission" date="2018-08" db="EMBL/GenBank/DDBJ databases">
        <title>A genome reference for cultivated species of the human gut microbiota.</title>
        <authorList>
            <person name="Zou Y."/>
            <person name="Xue W."/>
            <person name="Luo G."/>
        </authorList>
    </citation>
    <scope>NUCLEOTIDE SEQUENCE [LARGE SCALE GENOMIC DNA]</scope>
    <source>
        <strain evidence="4 5">TM09-12</strain>
    </source>
</reference>
<keyword evidence="1" id="KW-0479">Metal-binding</keyword>
<protein>
    <submittedName>
        <fullName evidence="4">DUF4976 domain-containing protein</fullName>
    </submittedName>
</protein>